<protein>
    <submittedName>
        <fullName evidence="4">CBS domain-containing protein</fullName>
    </submittedName>
</protein>
<dbReference type="Gene3D" id="3.10.580.10">
    <property type="entry name" value="CBS-domain"/>
    <property type="match status" value="1"/>
</dbReference>
<keyword evidence="1" id="KW-0677">Repeat</keyword>
<evidence type="ECO:0000313" key="5">
    <source>
        <dbReference type="Proteomes" id="UP001079657"/>
    </source>
</evidence>
<reference evidence="4" key="1">
    <citation type="submission" date="2022-12" db="EMBL/GenBank/DDBJ databases">
        <authorList>
            <person name="Wang J."/>
        </authorList>
    </citation>
    <scope>NUCLEOTIDE SEQUENCE</scope>
    <source>
        <strain evidence="4">HY-42-06</strain>
    </source>
</reference>
<proteinExistence type="predicted"/>
<evidence type="ECO:0000259" key="3">
    <source>
        <dbReference type="PROSITE" id="PS51371"/>
    </source>
</evidence>
<dbReference type="InterPro" id="IPR051462">
    <property type="entry name" value="CBS_domain-containing"/>
</dbReference>
<accession>A0ABT4CL60</accession>
<organism evidence="4 5">
    <name type="scientific">Clostridium ganghwense</name>
    <dbReference type="NCBI Taxonomy" id="312089"/>
    <lineage>
        <taxon>Bacteria</taxon>
        <taxon>Bacillati</taxon>
        <taxon>Bacillota</taxon>
        <taxon>Clostridia</taxon>
        <taxon>Eubacteriales</taxon>
        <taxon>Clostridiaceae</taxon>
        <taxon>Clostridium</taxon>
    </lineage>
</organism>
<keyword evidence="5" id="KW-1185">Reference proteome</keyword>
<dbReference type="SUPFAM" id="SSF55021">
    <property type="entry name" value="ACT-like"/>
    <property type="match status" value="1"/>
</dbReference>
<dbReference type="Proteomes" id="UP001079657">
    <property type="component" value="Unassembled WGS sequence"/>
</dbReference>
<dbReference type="InterPro" id="IPR046342">
    <property type="entry name" value="CBS_dom_sf"/>
</dbReference>
<name>A0ABT4CL60_9CLOT</name>
<evidence type="ECO:0000256" key="1">
    <source>
        <dbReference type="ARBA" id="ARBA00022737"/>
    </source>
</evidence>
<dbReference type="InterPro" id="IPR000644">
    <property type="entry name" value="CBS_dom"/>
</dbReference>
<sequence length="207" mass="23358">MLVSNVVLSKERLTTISLKESAKKALELIKKNDLLSIPVAERDKLYGSISKERIYETIFEVDGDKEELLSKLVVEDLMTKELPLVKPTQQLEDAIILLGKGHTPFVAVVDKYKKFQGIITHKIVFRQFTEVLGINKGKKMSIITHETKGQLSKISKIISQNGGNIISTVVINLESAFNLREIIIRIKPDNFDIIVRKIKEAGFNVQD</sequence>
<dbReference type="EMBL" id="JAPQES010000001">
    <property type="protein sequence ID" value="MCY6369786.1"/>
    <property type="molecule type" value="Genomic_DNA"/>
</dbReference>
<evidence type="ECO:0000313" key="4">
    <source>
        <dbReference type="EMBL" id="MCY6369786.1"/>
    </source>
</evidence>
<dbReference type="InterPro" id="IPR045865">
    <property type="entry name" value="ACT-like_dom_sf"/>
</dbReference>
<comment type="caution">
    <text evidence="4">The sequence shown here is derived from an EMBL/GenBank/DDBJ whole genome shotgun (WGS) entry which is preliminary data.</text>
</comment>
<gene>
    <name evidence="4" type="ORF">OXH55_03980</name>
</gene>
<evidence type="ECO:0000256" key="2">
    <source>
        <dbReference type="PROSITE-ProRule" id="PRU00703"/>
    </source>
</evidence>
<keyword evidence="2" id="KW-0129">CBS domain</keyword>
<dbReference type="Pfam" id="PF00571">
    <property type="entry name" value="CBS"/>
    <property type="match status" value="2"/>
</dbReference>
<feature type="domain" description="CBS" evidence="3">
    <location>
        <begin position="8"/>
        <end position="66"/>
    </location>
</feature>
<dbReference type="CDD" id="cd02205">
    <property type="entry name" value="CBS_pair_SF"/>
    <property type="match status" value="1"/>
</dbReference>
<dbReference type="RefSeq" id="WP_268048156.1">
    <property type="nucleotide sequence ID" value="NZ_JAPQES010000001.1"/>
</dbReference>
<dbReference type="PROSITE" id="PS51371">
    <property type="entry name" value="CBS"/>
    <property type="match status" value="2"/>
</dbReference>
<dbReference type="SUPFAM" id="SSF54631">
    <property type="entry name" value="CBS-domain pair"/>
    <property type="match status" value="1"/>
</dbReference>
<feature type="domain" description="CBS" evidence="3">
    <location>
        <begin position="78"/>
        <end position="134"/>
    </location>
</feature>
<dbReference type="PANTHER" id="PTHR48108">
    <property type="entry name" value="CBS DOMAIN-CONTAINING PROTEIN CBSX2, CHLOROPLASTIC"/>
    <property type="match status" value="1"/>
</dbReference>
<dbReference type="PANTHER" id="PTHR48108:SF34">
    <property type="entry name" value="CBS DOMAIN-CONTAINING PROTEIN YHCV"/>
    <property type="match status" value="1"/>
</dbReference>